<feature type="signal peptide" evidence="1">
    <location>
        <begin position="1"/>
        <end position="27"/>
    </location>
</feature>
<keyword evidence="4" id="KW-1185">Reference proteome</keyword>
<accession>W0RRM1</accession>
<evidence type="ECO:0000256" key="1">
    <source>
        <dbReference type="SAM" id="SignalP"/>
    </source>
</evidence>
<dbReference type="Pfam" id="PF00656">
    <property type="entry name" value="Peptidase_C14"/>
    <property type="match status" value="1"/>
</dbReference>
<dbReference type="OrthoDB" id="1491023at2"/>
<gene>
    <name evidence="3" type="ORF">J421_5806</name>
</gene>
<dbReference type="EMBL" id="CP007130">
    <property type="protein sequence ID" value="AHG93341.1"/>
    <property type="molecule type" value="Genomic_DNA"/>
</dbReference>
<dbReference type="Proteomes" id="UP000019151">
    <property type="component" value="Plasmid 2"/>
</dbReference>
<dbReference type="KEGG" id="gba:J421_5806"/>
<reference evidence="3 4" key="1">
    <citation type="journal article" date="2014" name="Genome Announc.">
        <title>Genome Sequence and Methylome of Soil Bacterium Gemmatirosa kalamazoonensis KBS708T, a Member of the Rarely Cultivated Gemmatimonadetes Phylum.</title>
        <authorList>
            <person name="Debruyn J.M."/>
            <person name="Radosevich M."/>
            <person name="Wommack K.E."/>
            <person name="Polson S.W."/>
            <person name="Hauser L.J."/>
            <person name="Fawaz M.N."/>
            <person name="Korlach J."/>
            <person name="Tsai Y.C."/>
        </authorList>
    </citation>
    <scope>NUCLEOTIDE SEQUENCE [LARGE SCALE GENOMIC DNA]</scope>
    <source>
        <strain evidence="3 4">KBS708</strain>
        <plasmid evidence="4">Plasmid 2</plasmid>
    </source>
</reference>
<dbReference type="Gene3D" id="3.40.50.1460">
    <property type="match status" value="1"/>
</dbReference>
<dbReference type="AlphaFoldDB" id="W0RRM1"/>
<evidence type="ECO:0000313" key="4">
    <source>
        <dbReference type="Proteomes" id="UP000019151"/>
    </source>
</evidence>
<dbReference type="InterPro" id="IPR050452">
    <property type="entry name" value="Metacaspase"/>
</dbReference>
<dbReference type="InParanoid" id="W0RRM1"/>
<evidence type="ECO:0000313" key="3">
    <source>
        <dbReference type="EMBL" id="AHG93341.1"/>
    </source>
</evidence>
<dbReference type="SUPFAM" id="SSF52129">
    <property type="entry name" value="Caspase-like"/>
    <property type="match status" value="1"/>
</dbReference>
<sequence length="828" mass="87699">MSPARRHAGRLLLRVAALALGARAAHAQSRHALLIGINQYEYAAPVLTSWQRHVQPAVAAWRARLQGSAPATAARLTGEPAPHRQLVGDLDGAVNDATAMAEVLQHRYQFAPPRLLLNEHATRDSILAALRQLADDARPGDVIVFYYAGHGSQRVNSLSTRKLNHLDQTIVPADANAGQFDIRDMELAAAFDRVLDRIGPTGTLTLIFDSCHSGAVTRGEPSPSKVRWAAADPRDAADSVAVPPPEDRGALFLAAAQDFEPSSEVTTSDIEGRPRAHGAFTAALLRVMRSAPPNEPAMRVFERARAILQQDGLAQNPVIRGTESDRRRSLFGTYHGAIAGGVTAPVLRVEHDTVRLQAGLAVGLAPGAELRLVDSAPNAPVRLKVVAVHGLAESDAVAIAGSPGRLSPGTLFVVDRWTSASGPALRVWIPAGREPAALTRDVAALGALRHGSVAEWTDDPTTLPDDGRPLYVVRYEPDGWHLVTPAGATMRLATATADEVGRAIAAAESAATSVRERERTALRAAGAQADGILPPAGVRPRVAVLVPPPTPLRTSLRLGRGTPNDAVEPVDDPAAADYLLAGRLGDGGVSYAWLRPNGSAASQRRSSLPPRTLWVGSGALDVAADSLTELATRLARLRGWLTLAAPPDTGESRFPYRLALRNRATGALRDSGETHDGESFDLVLQRDSTIPVDRIPARWVYVLAIDSYGRGIPLFPSAGLGGNRVPMDSAGTDIAPPVITLPRRAPIRIVPPYGVDTFVLLTTAEAIDPDVLRFDGVRGASSDAAGGTLSRLLARVGRTRGVDDDPVPSSWSVQRLALRSGPATTAKP</sequence>
<proteinExistence type="predicted"/>
<dbReference type="GO" id="GO:0005737">
    <property type="term" value="C:cytoplasm"/>
    <property type="evidence" value="ECO:0007669"/>
    <property type="project" value="TreeGrafter"/>
</dbReference>
<dbReference type="RefSeq" id="WP_025414647.1">
    <property type="nucleotide sequence ID" value="NZ_CP007130.1"/>
</dbReference>
<dbReference type="GO" id="GO:0006508">
    <property type="term" value="P:proteolysis"/>
    <property type="evidence" value="ECO:0007669"/>
    <property type="project" value="InterPro"/>
</dbReference>
<keyword evidence="1" id="KW-0732">Signal</keyword>
<evidence type="ECO:0000259" key="2">
    <source>
        <dbReference type="Pfam" id="PF00656"/>
    </source>
</evidence>
<dbReference type="PATRIC" id="fig|861299.3.peg.5852"/>
<keyword evidence="3" id="KW-0614">Plasmid</keyword>
<dbReference type="PANTHER" id="PTHR48104">
    <property type="entry name" value="METACASPASE-4"/>
    <property type="match status" value="1"/>
</dbReference>
<dbReference type="PANTHER" id="PTHR48104:SF30">
    <property type="entry name" value="METACASPASE-1"/>
    <property type="match status" value="1"/>
</dbReference>
<dbReference type="InterPro" id="IPR011600">
    <property type="entry name" value="Pept_C14_caspase"/>
</dbReference>
<geneLocation type="plasmid" evidence="3 4">
    <name>2</name>
</geneLocation>
<dbReference type="GO" id="GO:0004197">
    <property type="term" value="F:cysteine-type endopeptidase activity"/>
    <property type="evidence" value="ECO:0007669"/>
    <property type="project" value="InterPro"/>
</dbReference>
<dbReference type="InterPro" id="IPR029030">
    <property type="entry name" value="Caspase-like_dom_sf"/>
</dbReference>
<feature type="domain" description="Peptidase C14 caspase" evidence="2">
    <location>
        <begin position="89"/>
        <end position="321"/>
    </location>
</feature>
<name>W0RRM1_9BACT</name>
<dbReference type="eggNOG" id="COG4249">
    <property type="taxonomic scope" value="Bacteria"/>
</dbReference>
<feature type="chain" id="PRO_5004794501" evidence="1">
    <location>
        <begin position="28"/>
        <end position="828"/>
    </location>
</feature>
<protein>
    <submittedName>
        <fullName evidence="3">Peptidase C14 caspase catalytic subunit p20</fullName>
    </submittedName>
</protein>
<dbReference type="HOGENOM" id="CLU_342192_0_0_0"/>
<organism evidence="3 4">
    <name type="scientific">Gemmatirosa kalamazoonensis</name>
    <dbReference type="NCBI Taxonomy" id="861299"/>
    <lineage>
        <taxon>Bacteria</taxon>
        <taxon>Pseudomonadati</taxon>
        <taxon>Gemmatimonadota</taxon>
        <taxon>Gemmatimonadia</taxon>
        <taxon>Gemmatimonadales</taxon>
        <taxon>Gemmatimonadaceae</taxon>
        <taxon>Gemmatirosa</taxon>
    </lineage>
</organism>